<evidence type="ECO:0000313" key="2">
    <source>
        <dbReference type="Proteomes" id="UP001151760"/>
    </source>
</evidence>
<gene>
    <name evidence="1" type="ORF">Tco_0892902</name>
</gene>
<name>A0ABQ5C796_9ASTR</name>
<keyword evidence="2" id="KW-1185">Reference proteome</keyword>
<sequence length="167" mass="18739">MISLPHGIRHKIDACTEIGQGIACVNARKFTWDKESAGVSKFSRQLVKDDRRANFIEKKNFSICSLAFSRRFSSFLLDGNGIDALGIGVSTGETFGSGFYTRLNLNNRRLDVFGASVISRRHRVLCPHRVFDIGLHVLNTASLAVTYFSKSVLKHRVSEEQVLDSYR</sequence>
<protein>
    <submittedName>
        <fullName evidence="1">Uncharacterized protein</fullName>
    </submittedName>
</protein>
<proteinExistence type="predicted"/>
<comment type="caution">
    <text evidence="1">The sequence shown here is derived from an EMBL/GenBank/DDBJ whole genome shotgun (WGS) entry which is preliminary data.</text>
</comment>
<reference evidence="1" key="1">
    <citation type="journal article" date="2022" name="Int. J. Mol. Sci.">
        <title>Draft Genome of Tanacetum Coccineum: Genomic Comparison of Closely Related Tanacetum-Family Plants.</title>
        <authorList>
            <person name="Yamashiro T."/>
            <person name="Shiraishi A."/>
            <person name="Nakayama K."/>
            <person name="Satake H."/>
        </authorList>
    </citation>
    <scope>NUCLEOTIDE SEQUENCE</scope>
</reference>
<dbReference type="Proteomes" id="UP001151760">
    <property type="component" value="Unassembled WGS sequence"/>
</dbReference>
<dbReference type="EMBL" id="BQNB010014014">
    <property type="protein sequence ID" value="GJT22965.1"/>
    <property type="molecule type" value="Genomic_DNA"/>
</dbReference>
<reference evidence="1" key="2">
    <citation type="submission" date="2022-01" db="EMBL/GenBank/DDBJ databases">
        <authorList>
            <person name="Yamashiro T."/>
            <person name="Shiraishi A."/>
            <person name="Satake H."/>
            <person name="Nakayama K."/>
        </authorList>
    </citation>
    <scope>NUCLEOTIDE SEQUENCE</scope>
</reference>
<evidence type="ECO:0000313" key="1">
    <source>
        <dbReference type="EMBL" id="GJT22965.1"/>
    </source>
</evidence>
<accession>A0ABQ5C796</accession>
<organism evidence="1 2">
    <name type="scientific">Tanacetum coccineum</name>
    <dbReference type="NCBI Taxonomy" id="301880"/>
    <lineage>
        <taxon>Eukaryota</taxon>
        <taxon>Viridiplantae</taxon>
        <taxon>Streptophyta</taxon>
        <taxon>Embryophyta</taxon>
        <taxon>Tracheophyta</taxon>
        <taxon>Spermatophyta</taxon>
        <taxon>Magnoliopsida</taxon>
        <taxon>eudicotyledons</taxon>
        <taxon>Gunneridae</taxon>
        <taxon>Pentapetalae</taxon>
        <taxon>asterids</taxon>
        <taxon>campanulids</taxon>
        <taxon>Asterales</taxon>
        <taxon>Asteraceae</taxon>
        <taxon>Asteroideae</taxon>
        <taxon>Anthemideae</taxon>
        <taxon>Anthemidinae</taxon>
        <taxon>Tanacetum</taxon>
    </lineage>
</organism>